<dbReference type="InterPro" id="IPR036397">
    <property type="entry name" value="RNaseH_sf"/>
</dbReference>
<comment type="caution">
    <text evidence="1">The sequence shown here is derived from an EMBL/GenBank/DDBJ whole genome shotgun (WGS) entry which is preliminary data.</text>
</comment>
<protein>
    <submittedName>
        <fullName evidence="1">Uncharacterized protein</fullName>
    </submittedName>
</protein>
<proteinExistence type="predicted"/>
<name>A0AAD5MF94_PARTN</name>
<sequence>MEILLWPINQDPEDRVKLIEKQLLKRWKKIRLSRLVIWPMILNVASRSDPATLSDIVSNWTVAIRQFHATAIANSFYFKTRQSHTLPKNKEVIDRFELEALGSSVVFAGSVSVWFPSLQIIEHWLDKKKFRDINHLCRELISWFASRNNEFYERGMDLLSERSQNCIQADEECFS</sequence>
<dbReference type="AlphaFoldDB" id="A0AAD5MF94"/>
<gene>
    <name evidence="1" type="ORF">KIN20_012462</name>
</gene>
<reference evidence="1" key="1">
    <citation type="submission" date="2021-06" db="EMBL/GenBank/DDBJ databases">
        <title>Parelaphostrongylus tenuis whole genome reference sequence.</title>
        <authorList>
            <person name="Garwood T.J."/>
            <person name="Larsen P.A."/>
            <person name="Fountain-Jones N.M."/>
            <person name="Garbe J.R."/>
            <person name="Macchietto M.G."/>
            <person name="Kania S.A."/>
            <person name="Gerhold R.W."/>
            <person name="Richards J.E."/>
            <person name="Wolf T.M."/>
        </authorList>
    </citation>
    <scope>NUCLEOTIDE SEQUENCE</scope>
    <source>
        <strain evidence="1">MNPRO001-30</strain>
        <tissue evidence="1">Meninges</tissue>
    </source>
</reference>
<dbReference type="GO" id="GO:0003676">
    <property type="term" value="F:nucleic acid binding"/>
    <property type="evidence" value="ECO:0007669"/>
    <property type="project" value="InterPro"/>
</dbReference>
<keyword evidence="2" id="KW-1185">Reference proteome</keyword>
<organism evidence="1 2">
    <name type="scientific">Parelaphostrongylus tenuis</name>
    <name type="common">Meningeal worm</name>
    <dbReference type="NCBI Taxonomy" id="148309"/>
    <lineage>
        <taxon>Eukaryota</taxon>
        <taxon>Metazoa</taxon>
        <taxon>Ecdysozoa</taxon>
        <taxon>Nematoda</taxon>
        <taxon>Chromadorea</taxon>
        <taxon>Rhabditida</taxon>
        <taxon>Rhabditina</taxon>
        <taxon>Rhabditomorpha</taxon>
        <taxon>Strongyloidea</taxon>
        <taxon>Metastrongylidae</taxon>
        <taxon>Parelaphostrongylus</taxon>
    </lineage>
</organism>
<evidence type="ECO:0000313" key="2">
    <source>
        <dbReference type="Proteomes" id="UP001196413"/>
    </source>
</evidence>
<dbReference type="Proteomes" id="UP001196413">
    <property type="component" value="Unassembled WGS sequence"/>
</dbReference>
<dbReference type="Gene3D" id="3.30.420.10">
    <property type="entry name" value="Ribonuclease H-like superfamily/Ribonuclease H"/>
    <property type="match status" value="1"/>
</dbReference>
<dbReference type="EMBL" id="JAHQIW010002372">
    <property type="protein sequence ID" value="KAJ1355158.1"/>
    <property type="molecule type" value="Genomic_DNA"/>
</dbReference>
<evidence type="ECO:0000313" key="1">
    <source>
        <dbReference type="EMBL" id="KAJ1355158.1"/>
    </source>
</evidence>
<accession>A0AAD5MF94</accession>